<dbReference type="CDD" id="cd16913">
    <property type="entry name" value="YkuD_like"/>
    <property type="match status" value="1"/>
</dbReference>
<evidence type="ECO:0000313" key="9">
    <source>
        <dbReference type="Proteomes" id="UP000017746"/>
    </source>
</evidence>
<evidence type="ECO:0000256" key="4">
    <source>
        <dbReference type="ARBA" id="ARBA00022984"/>
    </source>
</evidence>
<dbReference type="InterPro" id="IPR050979">
    <property type="entry name" value="LD-transpeptidase"/>
</dbReference>
<dbReference type="KEGG" id="afs:AFR_20330"/>
<dbReference type="GO" id="GO:0016740">
    <property type="term" value="F:transferase activity"/>
    <property type="evidence" value="ECO:0007669"/>
    <property type="project" value="UniProtKB-KW"/>
</dbReference>
<dbReference type="AlphaFoldDB" id="U5VZB7"/>
<dbReference type="PANTHER" id="PTHR30582">
    <property type="entry name" value="L,D-TRANSPEPTIDASE"/>
    <property type="match status" value="1"/>
</dbReference>
<dbReference type="PATRIC" id="fig|1246995.3.peg.4122"/>
<dbReference type="Proteomes" id="UP000017746">
    <property type="component" value="Chromosome"/>
</dbReference>
<dbReference type="HOGENOM" id="CLU_086383_0_0_11"/>
<protein>
    <recommendedName>
        <fullName evidence="7">L,D-TPase catalytic domain-containing protein</fullName>
    </recommendedName>
</protein>
<gene>
    <name evidence="8" type="ORF">AFR_20330</name>
</gene>
<dbReference type="EMBL" id="CP006272">
    <property type="protein sequence ID" value="AGZ42338.1"/>
    <property type="molecule type" value="Genomic_DNA"/>
</dbReference>
<name>U5VZB7_9ACTN</name>
<keyword evidence="4 6" id="KW-0573">Peptidoglycan synthesis</keyword>
<evidence type="ECO:0000256" key="2">
    <source>
        <dbReference type="ARBA" id="ARBA00022679"/>
    </source>
</evidence>
<evidence type="ECO:0000256" key="1">
    <source>
        <dbReference type="ARBA" id="ARBA00004752"/>
    </source>
</evidence>
<dbReference type="eggNOG" id="COG1376">
    <property type="taxonomic scope" value="Bacteria"/>
</dbReference>
<dbReference type="GO" id="GO:0071972">
    <property type="term" value="F:peptidoglycan L,D-transpeptidase activity"/>
    <property type="evidence" value="ECO:0007669"/>
    <property type="project" value="TreeGrafter"/>
</dbReference>
<sequence length="249" mass="26160">MVPSPPVPVLEGIAARLVARAPVPVPVAAPAPRGLPVIDYWTGPRGLPADTGQLSATGLRPASKIVVYDAPGGRPRGLVERSISGLPVVLPIVARRTGWVAVLLPTTNRRMGWVPPKGWSEEPLRDHLVVSRGDHRLTWFRHGVRKKSWTVATGAAATPTPLGRTFVMGTTGTRGAVYGGLDALVLGSIPENPEAVAEGLGAAHTGIHSWTDPGAFGRSVSNGCVRVPPKVMRLLLDEINPGTPVTVVD</sequence>
<organism evidence="8 9">
    <name type="scientific">Actinoplanes friuliensis DSM 7358</name>
    <dbReference type="NCBI Taxonomy" id="1246995"/>
    <lineage>
        <taxon>Bacteria</taxon>
        <taxon>Bacillati</taxon>
        <taxon>Actinomycetota</taxon>
        <taxon>Actinomycetes</taxon>
        <taxon>Micromonosporales</taxon>
        <taxon>Micromonosporaceae</taxon>
        <taxon>Actinoplanes</taxon>
    </lineage>
</organism>
<evidence type="ECO:0000259" key="7">
    <source>
        <dbReference type="PROSITE" id="PS52029"/>
    </source>
</evidence>
<dbReference type="GO" id="GO:0005576">
    <property type="term" value="C:extracellular region"/>
    <property type="evidence" value="ECO:0007669"/>
    <property type="project" value="TreeGrafter"/>
</dbReference>
<dbReference type="PROSITE" id="PS52029">
    <property type="entry name" value="LD_TPASE"/>
    <property type="match status" value="1"/>
</dbReference>
<evidence type="ECO:0000256" key="5">
    <source>
        <dbReference type="ARBA" id="ARBA00023316"/>
    </source>
</evidence>
<evidence type="ECO:0000256" key="3">
    <source>
        <dbReference type="ARBA" id="ARBA00022960"/>
    </source>
</evidence>
<dbReference type="InterPro" id="IPR005490">
    <property type="entry name" value="LD_TPept_cat_dom"/>
</dbReference>
<feature type="active site" description="Nucleophile" evidence="6">
    <location>
        <position position="224"/>
    </location>
</feature>
<keyword evidence="5 6" id="KW-0961">Cell wall biogenesis/degradation</keyword>
<dbReference type="Pfam" id="PF03734">
    <property type="entry name" value="YkuD"/>
    <property type="match status" value="1"/>
</dbReference>
<evidence type="ECO:0000313" key="8">
    <source>
        <dbReference type="EMBL" id="AGZ42338.1"/>
    </source>
</evidence>
<dbReference type="UniPathway" id="UPA00219"/>
<evidence type="ECO:0000256" key="6">
    <source>
        <dbReference type="PROSITE-ProRule" id="PRU01373"/>
    </source>
</evidence>
<dbReference type="GO" id="GO:0008360">
    <property type="term" value="P:regulation of cell shape"/>
    <property type="evidence" value="ECO:0007669"/>
    <property type="project" value="UniProtKB-UniRule"/>
</dbReference>
<dbReference type="GO" id="GO:0071555">
    <property type="term" value="P:cell wall organization"/>
    <property type="evidence" value="ECO:0007669"/>
    <property type="project" value="UniProtKB-UniRule"/>
</dbReference>
<dbReference type="SUPFAM" id="SSF141523">
    <property type="entry name" value="L,D-transpeptidase catalytic domain-like"/>
    <property type="match status" value="1"/>
</dbReference>
<comment type="pathway">
    <text evidence="1 6">Cell wall biogenesis; peptidoglycan biosynthesis.</text>
</comment>
<feature type="active site" description="Proton donor/acceptor" evidence="6">
    <location>
        <position position="208"/>
    </location>
</feature>
<reference evidence="8 9" key="1">
    <citation type="journal article" date="2014" name="J. Biotechnol.">
        <title>Complete genome sequence of the actinobacterium Actinoplanes friuliensis HAG 010964, producer of the lipopeptide antibiotic friulimycin.</title>
        <authorList>
            <person name="Ruckert C."/>
            <person name="Szczepanowski R."/>
            <person name="Albersmeier A."/>
            <person name="Goesmann A."/>
            <person name="Fischer N."/>
            <person name="Steinkamper A."/>
            <person name="Puhler A."/>
            <person name="Biener R."/>
            <person name="Schwartz D."/>
            <person name="Kalinowski J."/>
        </authorList>
    </citation>
    <scope>NUCLEOTIDE SEQUENCE [LARGE SCALE GENOMIC DNA]</scope>
    <source>
        <strain evidence="8 9">DSM 7358</strain>
    </source>
</reference>
<dbReference type="Gene3D" id="2.40.440.10">
    <property type="entry name" value="L,D-transpeptidase catalytic domain-like"/>
    <property type="match status" value="1"/>
</dbReference>
<proteinExistence type="predicted"/>
<keyword evidence="2" id="KW-0808">Transferase</keyword>
<accession>U5VZB7</accession>
<dbReference type="InterPro" id="IPR038063">
    <property type="entry name" value="Transpep_catalytic_dom"/>
</dbReference>
<feature type="domain" description="L,D-TPase catalytic" evidence="7">
    <location>
        <begin position="126"/>
        <end position="248"/>
    </location>
</feature>
<dbReference type="GO" id="GO:0018104">
    <property type="term" value="P:peptidoglycan-protein cross-linking"/>
    <property type="evidence" value="ECO:0007669"/>
    <property type="project" value="TreeGrafter"/>
</dbReference>
<keyword evidence="9" id="KW-1185">Reference proteome</keyword>
<keyword evidence="3 6" id="KW-0133">Cell shape</keyword>
<dbReference type="STRING" id="1246995.AFR_20330"/>